<evidence type="ECO:0000256" key="3">
    <source>
        <dbReference type="ARBA" id="ARBA00035698"/>
    </source>
</evidence>
<dbReference type="Pfam" id="PF10350">
    <property type="entry name" value="DUF2428"/>
    <property type="match status" value="1"/>
</dbReference>
<dbReference type="Pfam" id="PF25151">
    <property type="entry name" value="TPR_Trm732_C"/>
    <property type="match status" value="1"/>
</dbReference>
<proteinExistence type="inferred from homology"/>
<keyword evidence="2" id="KW-0819">tRNA processing</keyword>
<dbReference type="InterPro" id="IPR051954">
    <property type="entry name" value="tRNA_methyltransferase_THADA"/>
</dbReference>
<protein>
    <recommendedName>
        <fullName evidence="3">tRNA (32-2'-O)-methyltransferase regulator THADA</fullName>
    </recommendedName>
</protein>
<dbReference type="SUPFAM" id="SSF48371">
    <property type="entry name" value="ARM repeat"/>
    <property type="match status" value="1"/>
</dbReference>
<dbReference type="PANTHER" id="PTHR14387:SF7">
    <property type="entry name" value="THYROID ADENOMA-ASSOCIATED PROTEIN"/>
    <property type="match status" value="1"/>
</dbReference>
<keyword evidence="6" id="KW-1185">Reference proteome</keyword>
<evidence type="ECO:0000256" key="1">
    <source>
        <dbReference type="ARBA" id="ARBA00010409"/>
    </source>
</evidence>
<feature type="domain" description="tRNA (32-2'-O)-methyltransferase regulator THADA-like C-terminal TPR repeats region" evidence="5">
    <location>
        <begin position="187"/>
        <end position="340"/>
    </location>
</feature>
<dbReference type="PANTHER" id="PTHR14387">
    <property type="entry name" value="THADA/DEATH RECEPTOR INTERACTING PROTEIN"/>
    <property type="match status" value="1"/>
</dbReference>
<evidence type="ECO:0000256" key="2">
    <source>
        <dbReference type="ARBA" id="ARBA00022694"/>
    </source>
</evidence>
<dbReference type="InterPro" id="IPR056842">
    <property type="entry name" value="THADA-like_TPR_C"/>
</dbReference>
<evidence type="ECO:0000259" key="4">
    <source>
        <dbReference type="Pfam" id="PF10350"/>
    </source>
</evidence>
<evidence type="ECO:0000313" key="6">
    <source>
        <dbReference type="Proteomes" id="UP000887578"/>
    </source>
</evidence>
<dbReference type="GO" id="GO:0005829">
    <property type="term" value="C:cytosol"/>
    <property type="evidence" value="ECO:0007669"/>
    <property type="project" value="TreeGrafter"/>
</dbReference>
<evidence type="ECO:0000259" key="5">
    <source>
        <dbReference type="Pfam" id="PF25151"/>
    </source>
</evidence>
<reference evidence="7" key="1">
    <citation type="submission" date="2022-11" db="UniProtKB">
        <authorList>
            <consortium name="WormBaseParasite"/>
        </authorList>
    </citation>
    <scope>IDENTIFICATION</scope>
</reference>
<comment type="similarity">
    <text evidence="1">Belongs to the THADA family.</text>
</comment>
<feature type="domain" description="DUF2428" evidence="4">
    <location>
        <begin position="6"/>
        <end position="168"/>
    </location>
</feature>
<evidence type="ECO:0000313" key="7">
    <source>
        <dbReference type="WBParaSite" id="PDA_v2.g31056.t1"/>
    </source>
</evidence>
<dbReference type="AlphaFoldDB" id="A0A914QGE6"/>
<dbReference type="InterPro" id="IPR019442">
    <property type="entry name" value="THADA/TRM732_DUF2428"/>
</dbReference>
<dbReference type="GO" id="GO:0030488">
    <property type="term" value="P:tRNA methylation"/>
    <property type="evidence" value="ECO:0007669"/>
    <property type="project" value="TreeGrafter"/>
</dbReference>
<organism evidence="6 7">
    <name type="scientific">Panagrolaimus davidi</name>
    <dbReference type="NCBI Taxonomy" id="227884"/>
    <lineage>
        <taxon>Eukaryota</taxon>
        <taxon>Metazoa</taxon>
        <taxon>Ecdysozoa</taxon>
        <taxon>Nematoda</taxon>
        <taxon>Chromadorea</taxon>
        <taxon>Rhabditida</taxon>
        <taxon>Tylenchina</taxon>
        <taxon>Panagrolaimomorpha</taxon>
        <taxon>Panagrolaimoidea</taxon>
        <taxon>Panagrolaimidae</taxon>
        <taxon>Panagrolaimus</taxon>
    </lineage>
</organism>
<dbReference type="InterPro" id="IPR016024">
    <property type="entry name" value="ARM-type_fold"/>
</dbReference>
<dbReference type="Proteomes" id="UP000887578">
    <property type="component" value="Unplaced"/>
</dbReference>
<accession>A0A914QGE6</accession>
<name>A0A914QGE6_9BILA</name>
<sequence>MKLLPPNLLQNLKEYLWTQLTECRQIGAFESAATTFQIICSILWKLEDTKKEEEDNLPYDYSSIESPTKILDKLIRCLEGKDDDRINLCETRRSAGLPPLIVAILTTEPKQRDRSAFANTMERMFAIKSQDPGMIIHTINCLVAIFENSDLSEIVKQFLTPAFLLCFREPPENDETNISFTDHWPIRNTISRLFNAVIRRMFGTPNKSQKSLFITPRCSKASNDVFIQLPKLYKTMKELFKSYAKEESQNPRNEFHMYPLLTMLTHITPSNTADYPLSIFHPYLLKIFLQSKCQKIRELAAVALITTTQELEFITICQWIFEKLEYICASNNAIDGCFLLLNLCLERHGGDIPETIISTLQQLFQGLFEAINFQALSDIPLYYLLTSAKYLANDESLQKLADFGIEMLAQNEPEDKKCLSSTGLAELFVFHQDLWKDRKDKISLKFRLECYNLASELDVEFLDQLYKDIGEVKSDEEISMCLKPLTLNHDYLDEEVFPIIERLLTIYSSSSEIYFDLMDCFTYLRAEKKLSKKETAKIKEFFEQASNSYEDKIRLKAMKIWLITATTHRTSKFYDEFMSMSLCGLQDCSSEIRTEVAKVMNEWLLSTELSLNPTILWSFAATNNPKLIQKLFHGTAERTNQTFQPTTLNPFAEKIVLPEMHILSELLIVIERYKAHHREDNISRRSL</sequence>
<dbReference type="WBParaSite" id="PDA_v2.g31056.t1">
    <property type="protein sequence ID" value="PDA_v2.g31056.t1"/>
    <property type="gene ID" value="PDA_v2.g31056"/>
</dbReference>